<evidence type="ECO:0000256" key="1">
    <source>
        <dbReference type="ARBA" id="ARBA00022617"/>
    </source>
</evidence>
<dbReference type="SUPFAM" id="SSF50814">
    <property type="entry name" value="Lipocalins"/>
    <property type="match status" value="1"/>
</dbReference>
<gene>
    <name evidence="6" type="ORF">HER39_10670</name>
</gene>
<dbReference type="Gene3D" id="2.40.128.20">
    <property type="match status" value="1"/>
</dbReference>
<dbReference type="EC" id="5.99.-.-" evidence="4"/>
<dbReference type="PANTHER" id="PTHR15854">
    <property type="entry name" value="THAP4 PROTEIN"/>
    <property type="match status" value="1"/>
</dbReference>
<comment type="caution">
    <text evidence="6">The sequence shown here is derived from an EMBL/GenBank/DDBJ whole genome shotgun (WGS) entry which is preliminary data.</text>
</comment>
<dbReference type="CDD" id="cd07828">
    <property type="entry name" value="lipocalin_heme-bd-THAP4-like"/>
    <property type="match status" value="1"/>
</dbReference>
<keyword evidence="1 4" id="KW-0349">Heme</keyword>
<dbReference type="InterPro" id="IPR045165">
    <property type="entry name" value="Nitrobindin"/>
</dbReference>
<accession>A0ABX1JPJ9</accession>
<organism evidence="6 7">
    <name type="scientific">Arthrobacter deserti</name>
    <dbReference type="NCBI Taxonomy" id="1742687"/>
    <lineage>
        <taxon>Bacteria</taxon>
        <taxon>Bacillati</taxon>
        <taxon>Actinomycetota</taxon>
        <taxon>Actinomycetes</taxon>
        <taxon>Micrococcales</taxon>
        <taxon>Micrococcaceae</taxon>
        <taxon>Arthrobacter</taxon>
    </lineage>
</organism>
<dbReference type="Proteomes" id="UP000523795">
    <property type="component" value="Unassembled WGS sequence"/>
</dbReference>
<feature type="binding site" evidence="4">
    <location>
        <position position="158"/>
    </location>
    <ligand>
        <name>heme b</name>
        <dbReference type="ChEBI" id="CHEBI:60344"/>
    </ligand>
</feature>
<evidence type="ECO:0000256" key="4">
    <source>
        <dbReference type="HAMAP-Rule" id="MF_01297"/>
    </source>
</evidence>
<keyword evidence="4" id="KW-0479">Metal-binding</keyword>
<sequence length="200" mass="21689">MAIEIPTDLTPELVPLSWLLGTWEGQGRLGSGGAGSEHFFQSATFKQDGLPYLQYSAESWLTDEHGTRLRPLTVETGFWALGRKLNEADVGPGLVPAETVPALKSADEVEELRNTNGGFDITATIVHPGGIAELYYGQIKGPQIQLATDMVMRGSQSKEYSAATRMFGLVNGDLFWRWDVAAARGNELEAHASAILKKVA</sequence>
<keyword evidence="7" id="KW-1185">Reference proteome</keyword>
<dbReference type="InterPro" id="IPR014878">
    <property type="entry name" value="THAP4-like_heme-bd"/>
</dbReference>
<comment type="pathway">
    <text evidence="4">Nitrogen metabolism.</text>
</comment>
<keyword evidence="3 4" id="KW-0413">Isomerase</keyword>
<comment type="cofactor">
    <cofactor evidence="4">
        <name>heme b</name>
        <dbReference type="ChEBI" id="CHEBI:60344"/>
    </cofactor>
    <text evidence="4">Binds 1 heme b group per subunit, that coordinates a highly solvent-exposed Fe(III) atom.</text>
</comment>
<dbReference type="Pfam" id="PF08768">
    <property type="entry name" value="THAP4_heme-bd"/>
    <property type="match status" value="1"/>
</dbReference>
<comment type="function">
    <text evidence="4">Heme-binding protein able to scavenge peroxynitrite and to protect free L-tyrosine against peroxynitrite-mediated nitration, by acting as a peroxynitrite isomerase that converts peroxynitrite to nitrate. Therefore, this protein likely plays a role in peroxynitrite sensing and in the detoxification of reactive nitrogen and oxygen species (RNS and ROS, respectively). Is able to bind nitric oxide (NO) in vitro, but may act as a sensor of peroxynitrite levels in vivo.</text>
</comment>
<name>A0ABX1JPJ9_9MICC</name>
<feature type="binding site" description="axial binding residue" evidence="4">
    <location>
        <position position="191"/>
    </location>
    <ligand>
        <name>heme b</name>
        <dbReference type="ChEBI" id="CHEBI:60344"/>
    </ligand>
    <ligandPart>
        <name>Fe</name>
        <dbReference type="ChEBI" id="CHEBI:18248"/>
    </ligandPart>
</feature>
<dbReference type="InterPro" id="IPR022939">
    <property type="entry name" value="Nb(III)_bact/plant"/>
</dbReference>
<protein>
    <recommendedName>
        <fullName evidence="4">Peroxynitrite isomerase</fullName>
        <ecNumber evidence="4">5.99.-.-</ecNumber>
    </recommendedName>
    <alternativeName>
        <fullName evidence="4">Ferric nitrobindin</fullName>
        <shortName evidence="4">Nb(III)</shortName>
    </alternativeName>
</protein>
<comment type="caution">
    <text evidence="4">Lacks conserved residue(s) required for the propagation of feature annotation.</text>
</comment>
<dbReference type="EMBL" id="JAAZSR010000159">
    <property type="protein sequence ID" value="NKX51016.1"/>
    <property type="molecule type" value="Genomic_DNA"/>
</dbReference>
<proteinExistence type="inferred from homology"/>
<dbReference type="HAMAP" id="MF_01297">
    <property type="entry name" value="nitrobindin"/>
    <property type="match status" value="1"/>
</dbReference>
<evidence type="ECO:0000256" key="3">
    <source>
        <dbReference type="ARBA" id="ARBA00023235"/>
    </source>
</evidence>
<evidence type="ECO:0000313" key="7">
    <source>
        <dbReference type="Proteomes" id="UP000523795"/>
    </source>
</evidence>
<evidence type="ECO:0000256" key="2">
    <source>
        <dbReference type="ARBA" id="ARBA00023004"/>
    </source>
</evidence>
<comment type="similarity">
    <text evidence="4">Belongs to the nitrobindin family.</text>
</comment>
<comment type="catalytic activity">
    <reaction evidence="4">
        <text>peroxynitrite = nitrate</text>
        <dbReference type="Rhea" id="RHEA:63116"/>
        <dbReference type="ChEBI" id="CHEBI:17632"/>
        <dbReference type="ChEBI" id="CHEBI:25941"/>
    </reaction>
</comment>
<keyword evidence="2 4" id="KW-0408">Iron</keyword>
<evidence type="ECO:0000259" key="5">
    <source>
        <dbReference type="Pfam" id="PF08768"/>
    </source>
</evidence>
<comment type="domain">
    <text evidence="4">Forms a 10-stranded antiparallel beta-barrel structure able to accommodate a hydrophobic ligand in its interior. In fact, this fold hosts the heme group, which is located in a wide surface cleft.</text>
</comment>
<reference evidence="6 7" key="1">
    <citation type="submission" date="2020-04" db="EMBL/GenBank/DDBJ databases">
        <authorList>
            <person name="Liu S."/>
        </authorList>
    </citation>
    <scope>NUCLEOTIDE SEQUENCE [LARGE SCALE GENOMIC DNA]</scope>
    <source>
        <strain evidence="6 7">CGMCC 1.15091</strain>
    </source>
</reference>
<dbReference type="InterPro" id="IPR012674">
    <property type="entry name" value="Calycin"/>
</dbReference>
<feature type="domain" description="THAP4-like heme-binding" evidence="5">
    <location>
        <begin position="12"/>
        <end position="198"/>
    </location>
</feature>
<dbReference type="PANTHER" id="PTHR15854:SF4">
    <property type="entry name" value="PEROXYNITRITE ISOMERASE THAP4"/>
    <property type="match status" value="1"/>
</dbReference>
<evidence type="ECO:0000313" key="6">
    <source>
        <dbReference type="EMBL" id="NKX51016.1"/>
    </source>
</evidence>
<feature type="short sequence motif" description="GXWXGXG" evidence="4">
    <location>
        <begin position="21"/>
        <end position="27"/>
    </location>
</feature>